<organism evidence="1">
    <name type="scientific">Arundo donax</name>
    <name type="common">Giant reed</name>
    <name type="synonym">Donax arundinaceus</name>
    <dbReference type="NCBI Taxonomy" id="35708"/>
    <lineage>
        <taxon>Eukaryota</taxon>
        <taxon>Viridiplantae</taxon>
        <taxon>Streptophyta</taxon>
        <taxon>Embryophyta</taxon>
        <taxon>Tracheophyta</taxon>
        <taxon>Spermatophyta</taxon>
        <taxon>Magnoliopsida</taxon>
        <taxon>Liliopsida</taxon>
        <taxon>Poales</taxon>
        <taxon>Poaceae</taxon>
        <taxon>PACMAD clade</taxon>
        <taxon>Arundinoideae</taxon>
        <taxon>Arundineae</taxon>
        <taxon>Arundo</taxon>
    </lineage>
</organism>
<evidence type="ECO:0000313" key="1">
    <source>
        <dbReference type="EMBL" id="JAE38892.1"/>
    </source>
</evidence>
<accession>A0A0A9HQ80</accession>
<protein>
    <submittedName>
        <fullName evidence="1">Uncharacterized protein</fullName>
    </submittedName>
</protein>
<reference evidence="1" key="2">
    <citation type="journal article" date="2015" name="Data Brief">
        <title>Shoot transcriptome of the giant reed, Arundo donax.</title>
        <authorList>
            <person name="Barrero R.A."/>
            <person name="Guerrero F.D."/>
            <person name="Moolhuijzen P."/>
            <person name="Goolsby J.A."/>
            <person name="Tidwell J."/>
            <person name="Bellgard S.E."/>
            <person name="Bellgard M.I."/>
        </authorList>
    </citation>
    <scope>NUCLEOTIDE SEQUENCE</scope>
    <source>
        <tissue evidence="1">Shoot tissue taken approximately 20 cm above the soil surface</tissue>
    </source>
</reference>
<name>A0A0A9HQ80_ARUDO</name>
<dbReference type="AlphaFoldDB" id="A0A0A9HQ80"/>
<sequence length="43" mass="4657">MITSHGVMQTWTRACIVALCCLGSFSSLKKGYSSNSCQRSSKV</sequence>
<proteinExistence type="predicted"/>
<reference evidence="1" key="1">
    <citation type="submission" date="2014-09" db="EMBL/GenBank/DDBJ databases">
        <authorList>
            <person name="Magalhaes I.L.F."/>
            <person name="Oliveira U."/>
            <person name="Santos F.R."/>
            <person name="Vidigal T.H.D.A."/>
            <person name="Brescovit A.D."/>
            <person name="Santos A.J."/>
        </authorList>
    </citation>
    <scope>NUCLEOTIDE SEQUENCE</scope>
    <source>
        <tissue evidence="1">Shoot tissue taken approximately 20 cm above the soil surface</tissue>
    </source>
</reference>
<dbReference type="EMBL" id="GBRH01159004">
    <property type="protein sequence ID" value="JAE38892.1"/>
    <property type="molecule type" value="Transcribed_RNA"/>
</dbReference>